<keyword evidence="1" id="KW-1133">Transmembrane helix</keyword>
<comment type="caution">
    <text evidence="2">The sequence shown here is derived from an EMBL/GenBank/DDBJ whole genome shotgun (WGS) entry which is preliminary data.</text>
</comment>
<name>A0A151XZG2_9GAMM</name>
<accession>A0A151XZG2</accession>
<keyword evidence="1" id="KW-0812">Transmembrane</keyword>
<sequence length="90" mass="10052">MPAASIVLIFFIILSPDMESMSWLECLIIKLNLLLKTLSCSCVGKKLWSFMALFYVIALKAGFIIFIFNVQRSAESAQKALSPEFSGLNE</sequence>
<organism evidence="2 3">
    <name type="scientific">Acinetobacter pragensis</name>
    <dbReference type="NCBI Taxonomy" id="1806892"/>
    <lineage>
        <taxon>Bacteria</taxon>
        <taxon>Pseudomonadati</taxon>
        <taxon>Pseudomonadota</taxon>
        <taxon>Gammaproteobacteria</taxon>
        <taxon>Moraxellales</taxon>
        <taxon>Moraxellaceae</taxon>
        <taxon>Acinetobacter</taxon>
    </lineage>
</organism>
<gene>
    <name evidence="2" type="ORF">AZH43_02990</name>
</gene>
<reference evidence="2 3" key="1">
    <citation type="submission" date="2016-03" db="EMBL/GenBank/DDBJ databases">
        <title>Acinetobacter genomospecies 28 strain ANC 4149.</title>
        <authorList>
            <person name="Radolfova-Krizova L."/>
            <person name="Nemec A."/>
        </authorList>
    </citation>
    <scope>NUCLEOTIDE SEQUENCE [LARGE SCALE GENOMIC DNA]</scope>
    <source>
        <strain evidence="2 3">ANC 4149</strain>
    </source>
</reference>
<keyword evidence="3" id="KW-1185">Reference proteome</keyword>
<evidence type="ECO:0000313" key="2">
    <source>
        <dbReference type="EMBL" id="KYQ71115.1"/>
    </source>
</evidence>
<proteinExistence type="predicted"/>
<dbReference type="EMBL" id="LUAW01000034">
    <property type="protein sequence ID" value="KYQ71115.1"/>
    <property type="molecule type" value="Genomic_DNA"/>
</dbReference>
<feature type="transmembrane region" description="Helical" evidence="1">
    <location>
        <begin position="50"/>
        <end position="70"/>
    </location>
</feature>
<evidence type="ECO:0000313" key="3">
    <source>
        <dbReference type="Proteomes" id="UP000076276"/>
    </source>
</evidence>
<dbReference type="AlphaFoldDB" id="A0A151XZG2"/>
<evidence type="ECO:0000256" key="1">
    <source>
        <dbReference type="SAM" id="Phobius"/>
    </source>
</evidence>
<keyword evidence="1" id="KW-0472">Membrane</keyword>
<dbReference type="Proteomes" id="UP000076276">
    <property type="component" value="Unassembled WGS sequence"/>
</dbReference>
<protein>
    <submittedName>
        <fullName evidence="2">Uncharacterized protein</fullName>
    </submittedName>
</protein>